<name>A0ABT2UND2_9BACL</name>
<dbReference type="PANTHER" id="PTHR40032">
    <property type="entry name" value="EXPORTED PROTEIN-RELATED"/>
    <property type="match status" value="1"/>
</dbReference>
<comment type="caution">
    <text evidence="2">The sequence shown here is derived from an EMBL/GenBank/DDBJ whole genome shotgun (WGS) entry which is preliminary data.</text>
</comment>
<dbReference type="InterPro" id="IPR024301">
    <property type="entry name" value="Amidase_6"/>
</dbReference>
<protein>
    <submittedName>
        <fullName evidence="2">Amidase domain-containing protein</fullName>
    </submittedName>
</protein>
<sequence>MSWKMMLYEYVHHKNQMNLEYSVEPLLPFVTDVPFLQAQIRRLARTSQNDQDRHYSPVKNETRLTITQTIEQPAYVTASIRLRQSMVGIIGVTEHEEKRLESEQLTFEEQEGKWVITNIQSTGNELLQPTQRVVMSPSAASVPQTVDQGLLKLSSMPFLNYEVLPYLEPALRKNYYDRHKAVQYADRWWDQANPAYLEFEVDCSNYISQCLFAGEAPMHYTGKRDSGWWYKGRNNSQELWSFSWAVAQSLQRYMTSNDHGLRAKEVHKAENLELGDVISYDWNGDGRYRHSTIVTAKDANGMPLVNAHTTNSKHRYWSYKDSYAWTEQTRYRFLHVIDQD</sequence>
<feature type="domain" description="Putative amidase" evidence="1">
    <location>
        <begin position="176"/>
        <end position="330"/>
    </location>
</feature>
<reference evidence="2 3" key="1">
    <citation type="submission" date="2022-09" db="EMBL/GenBank/DDBJ databases">
        <authorList>
            <person name="Han X.L."/>
            <person name="Wang Q."/>
            <person name="Lu T."/>
        </authorList>
    </citation>
    <scope>NUCLEOTIDE SEQUENCE [LARGE SCALE GENOMIC DNA]</scope>
    <source>
        <strain evidence="2 3">WQ 127069</strain>
    </source>
</reference>
<dbReference type="PANTHER" id="PTHR40032:SF1">
    <property type="entry name" value="EXPORTED PROTEIN"/>
    <property type="match status" value="1"/>
</dbReference>
<dbReference type="Pfam" id="PF12671">
    <property type="entry name" value="Amidase_6"/>
    <property type="match status" value="1"/>
</dbReference>
<evidence type="ECO:0000259" key="1">
    <source>
        <dbReference type="Pfam" id="PF12671"/>
    </source>
</evidence>
<evidence type="ECO:0000313" key="2">
    <source>
        <dbReference type="EMBL" id="MCU6796157.1"/>
    </source>
</evidence>
<evidence type="ECO:0000313" key="3">
    <source>
        <dbReference type="Proteomes" id="UP001652445"/>
    </source>
</evidence>
<keyword evidence="3" id="KW-1185">Reference proteome</keyword>
<dbReference type="EMBL" id="JAOQIO010000098">
    <property type="protein sequence ID" value="MCU6796157.1"/>
    <property type="molecule type" value="Genomic_DNA"/>
</dbReference>
<dbReference type="RefSeq" id="WP_262686983.1">
    <property type="nucleotide sequence ID" value="NZ_JAOQIO010000098.1"/>
</dbReference>
<dbReference type="Proteomes" id="UP001652445">
    <property type="component" value="Unassembled WGS sequence"/>
</dbReference>
<organism evidence="2 3">
    <name type="scientific">Paenibacillus baimaensis</name>
    <dbReference type="NCBI Taxonomy" id="2982185"/>
    <lineage>
        <taxon>Bacteria</taxon>
        <taxon>Bacillati</taxon>
        <taxon>Bacillota</taxon>
        <taxon>Bacilli</taxon>
        <taxon>Bacillales</taxon>
        <taxon>Paenibacillaceae</taxon>
        <taxon>Paenibacillus</taxon>
    </lineage>
</organism>
<proteinExistence type="predicted"/>
<accession>A0ABT2UND2</accession>
<gene>
    <name evidence="2" type="ORF">OB236_28950</name>
</gene>